<dbReference type="Gene3D" id="3.30.1120.40">
    <property type="entry name" value="Stage V sporulation protein G"/>
    <property type="match status" value="1"/>
</dbReference>
<protein>
    <submittedName>
        <fullName evidence="6">SpoVG family protein</fullName>
    </submittedName>
</protein>
<dbReference type="PANTHER" id="PTHR38429:SF1">
    <property type="entry name" value="SEPTATION PROTEIN SPOVG-RELATED"/>
    <property type="match status" value="1"/>
</dbReference>
<evidence type="ECO:0000256" key="4">
    <source>
        <dbReference type="SAM" id="MobiDB-lite"/>
    </source>
</evidence>
<dbReference type="EMBL" id="JAQMLS010000012">
    <property type="protein sequence ID" value="MDB8743068.1"/>
    <property type="molecule type" value="Genomic_DNA"/>
</dbReference>
<dbReference type="InterPro" id="IPR036751">
    <property type="entry name" value="SpoVG_sf"/>
</dbReference>
<keyword evidence="3" id="KW-0131">Cell cycle</keyword>
<feature type="compositionally biased region" description="Acidic residues" evidence="4">
    <location>
        <begin position="97"/>
        <end position="120"/>
    </location>
</feature>
<dbReference type="GO" id="GO:0000917">
    <property type="term" value="P:division septum assembly"/>
    <property type="evidence" value="ECO:0007669"/>
    <property type="project" value="UniProtKB-KW"/>
</dbReference>
<reference evidence="5" key="1">
    <citation type="submission" date="2022-06" db="EMBL/GenBank/DDBJ databases">
        <title>Isolation of gut microbiota from human fecal samples.</title>
        <authorList>
            <person name="Pamer E.G."/>
            <person name="Barat B."/>
            <person name="Waligurski E."/>
            <person name="Medina S."/>
            <person name="Paddock L."/>
            <person name="Mostad J."/>
        </authorList>
    </citation>
    <scope>NUCLEOTIDE SEQUENCE</scope>
    <source>
        <strain evidence="5">DFI.5.57</strain>
    </source>
</reference>
<name>A0AAW6E1G6_9FIRM</name>
<gene>
    <name evidence="5" type="ORF">NE632_14205</name>
    <name evidence="6" type="ORF">PNV70_13440</name>
</gene>
<accession>A0AAW6E1G6</accession>
<reference evidence="6" key="2">
    <citation type="submission" date="2023-01" db="EMBL/GenBank/DDBJ databases">
        <title>Human gut microbiome strain richness.</title>
        <authorList>
            <person name="Chen-Liaw A."/>
        </authorList>
    </citation>
    <scope>NUCLEOTIDE SEQUENCE</scope>
    <source>
        <strain evidence="6">D59st1_B8_D59t2_181005</strain>
    </source>
</reference>
<dbReference type="InterPro" id="IPR007170">
    <property type="entry name" value="SpoVG"/>
</dbReference>
<evidence type="ECO:0000313" key="7">
    <source>
        <dbReference type="Proteomes" id="UP001211421"/>
    </source>
</evidence>
<dbReference type="GO" id="GO:0030435">
    <property type="term" value="P:sporulation resulting in formation of a cellular spore"/>
    <property type="evidence" value="ECO:0007669"/>
    <property type="project" value="InterPro"/>
</dbReference>
<feature type="region of interest" description="Disordered" evidence="4">
    <location>
        <begin position="94"/>
        <end position="120"/>
    </location>
</feature>
<evidence type="ECO:0000256" key="1">
    <source>
        <dbReference type="ARBA" id="ARBA00022618"/>
    </source>
</evidence>
<sequence>MRIHASINRMVNKEDSAIKAYASVTMDGMFAVHGLRVIETEKGRFVNMPSTSYTDKDGNKQYSDTFHAITKSARTAVNQAVLNAYDLKLQQVQQTDIEVENTPDEEMSEPEDEPEPELSM</sequence>
<comment type="caution">
    <text evidence="6">The sequence shown here is derived from an EMBL/GenBank/DDBJ whole genome shotgun (WGS) entry which is preliminary data.</text>
</comment>
<dbReference type="Proteomes" id="UP001211421">
    <property type="component" value="Unassembled WGS sequence"/>
</dbReference>
<dbReference type="Pfam" id="PF04026">
    <property type="entry name" value="SpoVG"/>
    <property type="match status" value="1"/>
</dbReference>
<dbReference type="EMBL" id="JANGCN010000073">
    <property type="protein sequence ID" value="MCQ5154445.1"/>
    <property type="molecule type" value="Genomic_DNA"/>
</dbReference>
<dbReference type="AlphaFoldDB" id="A0AAW6E1G6"/>
<keyword evidence="2" id="KW-0717">Septation</keyword>
<evidence type="ECO:0000256" key="2">
    <source>
        <dbReference type="ARBA" id="ARBA00023210"/>
    </source>
</evidence>
<evidence type="ECO:0000313" key="6">
    <source>
        <dbReference type="EMBL" id="MDB8743068.1"/>
    </source>
</evidence>
<dbReference type="RefSeq" id="WP_117864965.1">
    <property type="nucleotide sequence ID" value="NZ_CAKVQR010000010.1"/>
</dbReference>
<keyword evidence="1" id="KW-0132">Cell division</keyword>
<dbReference type="Proteomes" id="UP001206236">
    <property type="component" value="Unassembled WGS sequence"/>
</dbReference>
<evidence type="ECO:0000256" key="3">
    <source>
        <dbReference type="ARBA" id="ARBA00023306"/>
    </source>
</evidence>
<organism evidence="6 7">
    <name type="scientific">Ruminococcus bicirculans</name>
    <name type="common">ex Wegman et al. 2014</name>
    <dbReference type="NCBI Taxonomy" id="1160721"/>
    <lineage>
        <taxon>Bacteria</taxon>
        <taxon>Bacillati</taxon>
        <taxon>Bacillota</taxon>
        <taxon>Clostridia</taxon>
        <taxon>Eubacteriales</taxon>
        <taxon>Oscillospiraceae</taxon>
        <taxon>Ruminococcus</taxon>
    </lineage>
</organism>
<dbReference type="SUPFAM" id="SSF160537">
    <property type="entry name" value="SpoVG-like"/>
    <property type="match status" value="1"/>
</dbReference>
<proteinExistence type="predicted"/>
<evidence type="ECO:0000313" key="5">
    <source>
        <dbReference type="EMBL" id="MCQ5154445.1"/>
    </source>
</evidence>
<dbReference type="PANTHER" id="PTHR38429">
    <property type="entry name" value="SEPTATION PROTEIN SPOVG-RELATED"/>
    <property type="match status" value="1"/>
</dbReference>